<dbReference type="InterPro" id="IPR056024">
    <property type="entry name" value="DUF7605"/>
</dbReference>
<dbReference type="Pfam" id="PF00350">
    <property type="entry name" value="Dynamin_N"/>
    <property type="match status" value="1"/>
</dbReference>
<evidence type="ECO:0000313" key="4">
    <source>
        <dbReference type="EMBL" id="KAB5592818.1"/>
    </source>
</evidence>
<keyword evidence="5" id="KW-1185">Reference proteome</keyword>
<feature type="region of interest" description="Disordered" evidence="1">
    <location>
        <begin position="1"/>
        <end position="90"/>
    </location>
</feature>
<dbReference type="InterPro" id="IPR045063">
    <property type="entry name" value="Dynamin_N"/>
</dbReference>
<feature type="compositionally biased region" description="Basic and acidic residues" evidence="1">
    <location>
        <begin position="505"/>
        <end position="518"/>
    </location>
</feature>
<evidence type="ECO:0000256" key="1">
    <source>
        <dbReference type="SAM" id="MobiDB-lite"/>
    </source>
</evidence>
<feature type="compositionally biased region" description="Polar residues" evidence="1">
    <location>
        <begin position="15"/>
        <end position="37"/>
    </location>
</feature>
<reference evidence="4 5" key="1">
    <citation type="journal article" date="2019" name="Fungal Biol. Biotechnol.">
        <title>Draft genome sequence of fastidious pathogen Ceratobasidium theobromae, which causes vascular-streak dieback in Theobroma cacao.</title>
        <authorList>
            <person name="Ali S.S."/>
            <person name="Asman A."/>
            <person name="Shao J."/>
            <person name="Firmansyah A.P."/>
            <person name="Susilo A.W."/>
            <person name="Rosmana A."/>
            <person name="McMahon P."/>
            <person name="Junaid M."/>
            <person name="Guest D."/>
            <person name="Kheng T.Y."/>
            <person name="Meinhardt L.W."/>
            <person name="Bailey B.A."/>
        </authorList>
    </citation>
    <scope>NUCLEOTIDE SEQUENCE [LARGE SCALE GENOMIC DNA]</scope>
    <source>
        <strain evidence="4 5">CT2</strain>
    </source>
</reference>
<dbReference type="Proteomes" id="UP000383932">
    <property type="component" value="Unassembled WGS sequence"/>
</dbReference>
<dbReference type="Pfam" id="PF24564">
    <property type="entry name" value="DUF7605"/>
    <property type="match status" value="1"/>
</dbReference>
<feature type="region of interest" description="Disordered" evidence="1">
    <location>
        <begin position="494"/>
        <end position="518"/>
    </location>
</feature>
<dbReference type="EMBL" id="SSOP01000053">
    <property type="protein sequence ID" value="KAB5592818.1"/>
    <property type="molecule type" value="Genomic_DNA"/>
</dbReference>
<feature type="compositionally biased region" description="Basic residues" evidence="1">
    <location>
        <begin position="1"/>
        <end position="10"/>
    </location>
</feature>
<evidence type="ECO:0000313" key="5">
    <source>
        <dbReference type="Proteomes" id="UP000383932"/>
    </source>
</evidence>
<feature type="region of interest" description="Disordered" evidence="1">
    <location>
        <begin position="788"/>
        <end position="822"/>
    </location>
</feature>
<dbReference type="Gene3D" id="3.40.50.300">
    <property type="entry name" value="P-loop containing nucleotide triphosphate hydrolases"/>
    <property type="match status" value="1"/>
</dbReference>
<dbReference type="CDD" id="cd00882">
    <property type="entry name" value="Ras_like_GTPase"/>
    <property type="match status" value="1"/>
</dbReference>
<dbReference type="InterPro" id="IPR027417">
    <property type="entry name" value="P-loop_NTPase"/>
</dbReference>
<dbReference type="SUPFAM" id="SSF52540">
    <property type="entry name" value="P-loop containing nucleoside triphosphate hydrolases"/>
    <property type="match status" value="2"/>
</dbReference>
<protein>
    <submittedName>
        <fullName evidence="4">GTPase SLIP-GC protein</fullName>
    </submittedName>
</protein>
<comment type="caution">
    <text evidence="4">The sequence shown here is derived from an EMBL/GenBank/DDBJ whole genome shotgun (WGS) entry which is preliminary data.</text>
</comment>
<evidence type="ECO:0000259" key="3">
    <source>
        <dbReference type="Pfam" id="PF24564"/>
    </source>
</evidence>
<dbReference type="PANTHER" id="PTHR36681:SF3">
    <property type="entry name" value="NUCLEAR GTPASE, GERMINAL CENTER-ASSOCIATED, TANDEM DUPLICATE 3"/>
    <property type="match status" value="1"/>
</dbReference>
<evidence type="ECO:0000259" key="2">
    <source>
        <dbReference type="Pfam" id="PF00350"/>
    </source>
</evidence>
<dbReference type="OrthoDB" id="3598281at2759"/>
<feature type="compositionally biased region" description="Pro residues" evidence="1">
    <location>
        <begin position="793"/>
        <end position="804"/>
    </location>
</feature>
<gene>
    <name evidence="4" type="ORF">CTheo_3738</name>
</gene>
<name>A0A5N5QMM6_9AGAM</name>
<proteinExistence type="predicted"/>
<dbReference type="PANTHER" id="PTHR36681">
    <property type="entry name" value="NUCLEAR GTPASE, GERMINAL CENTER-ASSOCIATED, TANDEM DUPLICATE 3"/>
    <property type="match status" value="1"/>
</dbReference>
<dbReference type="AlphaFoldDB" id="A0A5N5QMM6"/>
<feature type="domain" description="DUF7605" evidence="3">
    <location>
        <begin position="881"/>
        <end position="1047"/>
    </location>
</feature>
<accession>A0A5N5QMM6</accession>
<organism evidence="4 5">
    <name type="scientific">Ceratobasidium theobromae</name>
    <dbReference type="NCBI Taxonomy" id="1582974"/>
    <lineage>
        <taxon>Eukaryota</taxon>
        <taxon>Fungi</taxon>
        <taxon>Dikarya</taxon>
        <taxon>Basidiomycota</taxon>
        <taxon>Agaricomycotina</taxon>
        <taxon>Agaricomycetes</taxon>
        <taxon>Cantharellales</taxon>
        <taxon>Ceratobasidiaceae</taxon>
        <taxon>Ceratobasidium</taxon>
    </lineage>
</organism>
<feature type="domain" description="Dynamin N-terminal" evidence="2">
    <location>
        <begin position="155"/>
        <end position="381"/>
    </location>
</feature>
<sequence>MQINRVRSRGRISQVRATNSIPKPSLTSIEDMSSGDANASPALKQVIKSEPQDPPPLVPIHTAPVLVSPNTQPTSPVKAAPPAQSPPHGAHNYKTYRAADEIDYTPESALTEGINIANALGAHLAQLDLGTDLRKNVWLREIESLKRQGFPRTMIAVCGATGVGKSSLLNAVLDDNIVPTSGMRACTAVVTEVGHHDKDTVVAEVEFLALSEWKAELEILLDDLVGEDGRPKRSTDLRNDAGVAWHKMHAVYPDLDAEHLVKMKPDDIINSNPQIAQIFDTTEVVECPDSEQFGQAIAKFIDSKDQKSARGRPGQREKSKPTEPALWPLIRVVRIRVKAQALSSGALLVDLPGVADANLARSSIAKEYMKKCNCVWITAPIARAVDDKTAKDLLGEAFQTQLMNGNYNASVVTFIATRTDDISCAEVIGALGLEREPDTELAKIEAELDKMFLVVNGWTVTLEEVDKKIHEVTKEIETLRALINEDKDCLKVLEGGPASSSSKRQRQEFDSRQAKRARPDNEGYPILLDTYGKVLLDLNYNGPKSNESDNIEREDIVKSILKLDGDVGIVPNGAVQADLWERIEEKESKMRSLNTILLKLMHDRSNAISNINEHNQVLSVLQLNKKAYCAKERNEYSKKSLKEDFREGLREFKQVEAEARDPNNFDPDKYQHSHKDYSTVAIDLPVFTCSSRDYMLIKKQVKGDGGPICFTKLEDTEIPALQEWCHTLTLTARERSALSLLNNISSFLHSIQSYLEAQGGNMMGRATLAEKWGSDTHKAGLTHILGLTQAQINPPPPPDTPPKPLYGRRRRKRSTTPPPDLSLNTLVKRVRQPLGKKPRDCKGFSALLRQDLRKVTNDCVRELRRVFRNGIQKRCDVGANKARQAAVDTSDSFARRLSWQGYRAALRRFGEWQVNDLNAELVRPMSREIATPWARLFDSNLFASTEKAAIVKIVQLLQQVEDSVPQSLGNQCKVQCQVARRETQVLLGNIFQNLKSVMTDEQKRISRSLIPHVQSRLKATYNEALEEHGPGSVARQKALLHGFVDESRGVIFSSATTTLLTQLDEAAKLIGELLEEAFGELTDKIEVTTSVLWDIPNDDKEEIMKRHEFNKQIQAMSDQIKLWFVAGKASSHGNITKMEYEYDLGDDVEHSEAS</sequence>